<keyword evidence="3" id="KW-0539">Nucleus</keyword>
<dbReference type="GO" id="GO:0031048">
    <property type="term" value="P:regulatory ncRNA-mediated heterochromatin formation"/>
    <property type="evidence" value="ECO:0007669"/>
    <property type="project" value="TreeGrafter"/>
</dbReference>
<dbReference type="Pfam" id="PF08424">
    <property type="entry name" value="NRDE-2"/>
    <property type="match status" value="1"/>
</dbReference>
<evidence type="ECO:0000256" key="4">
    <source>
        <dbReference type="SAM" id="Coils"/>
    </source>
</evidence>
<evidence type="ECO:0000256" key="3">
    <source>
        <dbReference type="ARBA" id="ARBA00023242"/>
    </source>
</evidence>
<evidence type="ECO:0000256" key="1">
    <source>
        <dbReference type="ARBA" id="ARBA00004123"/>
    </source>
</evidence>
<sequence length="1171" mass="134423">MDSSGSQEKKSIPRFTSFKPKPAPPPEVNRPHEHRDREKLSRDEKSRHNSRHRSHRERRADRREHRHHRRDDHSSTSRRVEPIVNEPPQPETDLYIVDLKGDKYNLVYGTLHRYSVPEYRRIGRGRVLGLPPSYRIDRDSTEGDAVVIRTDTWRADATRAKTRSVFSKQDRRPARYLRVRKDVHTDPTDASKDFLPLNIFGKRKRSASLGRVDSEDEKYAYRSIHGKAKPEDVLPSEFEVVSESESDDEEKRRIDLEDEVKQQNAEFSRAVEQNPHDVAAWLRLIHHQDALLGGAVNESRPLSYAENMSLADIKLSLYKKALKRVGDTPSKDRLLLGLLEEGSKLWDTKKLSEQWQDTLKNNAGFISLWIKYLDFRQTEFLDFTYDRCMAAFVDCLKLNVSSPDSREKVYIQTYLLLRLTAFMREAGFTDHAVGLWQAILEFNVFQPDELNQSSAKDQALSAFREFWESEVARIGDAGAKGWKSDSSAPVEPKMSTSKFHVDRRSVFASWSVCERERIINARMPARSLDESDEDDPYRVVIFSDLQELLSQCWGLELKDALIDGFLYYCHLPPLLTPDNTETTRRWGGDNFLRNELIDNPEFTLNNWLPRLNTDTEDPAISPVLFLHNNLIHTTDILFGRHQQWFSSFSQWTSNLDGRSDIDTGWVRRTLRMLAEANPTNDGLAEYALAFESACDTKDAKKYAKSLLKKRSSSLRLYNAYALMECRTGSRAAAEHVWATALSMSTTFPDHDRIECALLWCTWLWELLWIQDNARASHLLLSMPQNNVDLKSFPETLSQAVFSPTGLLKIRSFLVEAQENALSVRNAGAFVANVDCLAILSYLAHNLDLDNALEAYNAAVKRLSSLPMQATTFKSFTTELIHQSRSKLLYHHVRTRGTYRPARIRELLVESISHFPHNTVFLSLFTWNESRFRIEGRVRDVLEDVTTKTSEPTDQDSLTATTQQIPVTSHLFAIYTELNRPIYTGSTVYSVRAAFEKAIGETERRAGTRNTVNNTTKPTNASAKSNLSIWKLYILFELAQNDIQRAKDVFYRAIRACPWAKELIMLAFSHLRADVVNQHHPKDYSNKDVRAALSGPIPRRGDGMDFHELHRVYNVLVEKELRVHVDIEGLLDEMVMDMSRDGHGGAAGISFGRGITMPEDKESESEIENEYE</sequence>
<dbReference type="EMBL" id="VIFY01000012">
    <property type="protein sequence ID" value="TQB76079.1"/>
    <property type="molecule type" value="Genomic_DNA"/>
</dbReference>
<dbReference type="AlphaFoldDB" id="A0A507R610"/>
<organism evidence="6 7">
    <name type="scientific">Monascus purpureus</name>
    <name type="common">Red mold</name>
    <name type="synonym">Monascus anka</name>
    <dbReference type="NCBI Taxonomy" id="5098"/>
    <lineage>
        <taxon>Eukaryota</taxon>
        <taxon>Fungi</taxon>
        <taxon>Dikarya</taxon>
        <taxon>Ascomycota</taxon>
        <taxon>Pezizomycotina</taxon>
        <taxon>Eurotiomycetes</taxon>
        <taxon>Eurotiomycetidae</taxon>
        <taxon>Eurotiales</taxon>
        <taxon>Aspergillaceae</taxon>
        <taxon>Monascus</taxon>
    </lineage>
</organism>
<dbReference type="Gene3D" id="1.25.40.10">
    <property type="entry name" value="Tetratricopeptide repeat domain"/>
    <property type="match status" value="1"/>
</dbReference>
<keyword evidence="4" id="KW-0175">Coiled coil</keyword>
<dbReference type="PANTHER" id="PTHR13471:SF0">
    <property type="entry name" value="NUCLEAR EXOSOME REGULATOR NRDE2"/>
    <property type="match status" value="1"/>
</dbReference>
<feature type="region of interest" description="Disordered" evidence="5">
    <location>
        <begin position="1148"/>
        <end position="1171"/>
    </location>
</feature>
<dbReference type="GO" id="GO:0071013">
    <property type="term" value="C:catalytic step 2 spliceosome"/>
    <property type="evidence" value="ECO:0007669"/>
    <property type="project" value="TreeGrafter"/>
</dbReference>
<reference evidence="6 7" key="1">
    <citation type="submission" date="2019-06" db="EMBL/GenBank/DDBJ databases">
        <title>Wine fermentation using esterase from Monascus purpureus.</title>
        <authorList>
            <person name="Geng C."/>
            <person name="Zhang Y."/>
        </authorList>
    </citation>
    <scope>NUCLEOTIDE SEQUENCE [LARGE SCALE GENOMIC DNA]</scope>
    <source>
        <strain evidence="6">HQ1</strain>
    </source>
</reference>
<evidence type="ECO:0000313" key="6">
    <source>
        <dbReference type="EMBL" id="TQB76079.1"/>
    </source>
</evidence>
<gene>
    <name evidence="6" type="primary">NRDE2</name>
    <name evidence="6" type="ORF">MPDQ_000843</name>
</gene>
<dbReference type="InterPro" id="IPR013633">
    <property type="entry name" value="NRDE-2"/>
</dbReference>
<feature type="coiled-coil region" evidence="4">
    <location>
        <begin position="246"/>
        <end position="273"/>
    </location>
</feature>
<feature type="region of interest" description="Disordered" evidence="5">
    <location>
        <begin position="1"/>
        <end position="90"/>
    </location>
</feature>
<dbReference type="PANTHER" id="PTHR13471">
    <property type="entry name" value="TETRATRICOPEPTIDE-LIKE HELICAL"/>
    <property type="match status" value="1"/>
</dbReference>
<comment type="similarity">
    <text evidence="2">Belongs to the NRDE2 family.</text>
</comment>
<dbReference type="STRING" id="5098.A0A507R610"/>
<accession>A0A507R610</accession>
<comment type="subcellular location">
    <subcellularLocation>
        <location evidence="1">Nucleus</location>
    </subcellularLocation>
</comment>
<dbReference type="GO" id="GO:1902369">
    <property type="term" value="P:negative regulation of RNA catabolic process"/>
    <property type="evidence" value="ECO:0007669"/>
    <property type="project" value="TreeGrafter"/>
</dbReference>
<dbReference type="OrthoDB" id="297219at2759"/>
<proteinExistence type="inferred from homology"/>
<dbReference type="SUPFAM" id="SSF48452">
    <property type="entry name" value="TPR-like"/>
    <property type="match status" value="1"/>
</dbReference>
<keyword evidence="7" id="KW-1185">Reference proteome</keyword>
<evidence type="ECO:0000256" key="2">
    <source>
        <dbReference type="ARBA" id="ARBA00009265"/>
    </source>
</evidence>
<feature type="compositionally biased region" description="Basic and acidic residues" evidence="5">
    <location>
        <begin position="29"/>
        <end position="47"/>
    </location>
</feature>
<dbReference type="InterPro" id="IPR011990">
    <property type="entry name" value="TPR-like_helical_dom_sf"/>
</dbReference>
<feature type="compositionally biased region" description="Acidic residues" evidence="5">
    <location>
        <begin position="1160"/>
        <end position="1171"/>
    </location>
</feature>
<comment type="caution">
    <text evidence="6">The sequence shown here is derived from an EMBL/GenBank/DDBJ whole genome shotgun (WGS) entry which is preliminary data.</text>
</comment>
<evidence type="ECO:0000313" key="7">
    <source>
        <dbReference type="Proteomes" id="UP000319663"/>
    </source>
</evidence>
<feature type="compositionally biased region" description="Basic residues" evidence="5">
    <location>
        <begin position="48"/>
        <end position="57"/>
    </location>
</feature>
<evidence type="ECO:0000256" key="5">
    <source>
        <dbReference type="SAM" id="MobiDB-lite"/>
    </source>
</evidence>
<protein>
    <submittedName>
        <fullName evidence="6">Protein nrde2</fullName>
    </submittedName>
</protein>
<dbReference type="Proteomes" id="UP000319663">
    <property type="component" value="Unassembled WGS sequence"/>
</dbReference>
<feature type="compositionally biased region" description="Basic and acidic residues" evidence="5">
    <location>
        <begin position="71"/>
        <end position="81"/>
    </location>
</feature>
<name>A0A507R610_MONPU</name>